<evidence type="ECO:0000313" key="8">
    <source>
        <dbReference type="EMBL" id="GGZ93122.1"/>
    </source>
</evidence>
<feature type="region of interest" description="Disordered" evidence="5">
    <location>
        <begin position="58"/>
        <end position="146"/>
    </location>
</feature>
<evidence type="ECO:0000256" key="1">
    <source>
        <dbReference type="ARBA" id="ARBA00004167"/>
    </source>
</evidence>
<comment type="caution">
    <text evidence="8">The sequence shown here is derived from an EMBL/GenBank/DDBJ whole genome shotgun (WGS) entry which is preliminary data.</text>
</comment>
<evidence type="ECO:0000256" key="4">
    <source>
        <dbReference type="ARBA" id="ARBA00023136"/>
    </source>
</evidence>
<sequence>MGDEPADLSTARSTRLGVVVLVVVLHVAALLGLIRAFAPDFTAQVTRTVLSTFSVTVVTPPPAPQPSKEPEPAGAAAEAGKKAVAREVKADKPKVDIAKTPAPKAASTGSANSSGAKDAGAGTGAGGQGSGTGSGTGGTGTGGGLTRKVEKIAGEINSAKDYPRDTRDLRKDDYVIIAITVSAEGKPTACRIHRPSKDAQANAITCTLALQRFRFKPATDAQGNPVASTYGWRQRWYD</sequence>
<keyword evidence="2 6" id="KW-0812">Transmembrane</keyword>
<dbReference type="Gene3D" id="3.30.1150.10">
    <property type="match status" value="1"/>
</dbReference>
<dbReference type="InterPro" id="IPR037682">
    <property type="entry name" value="TonB_C"/>
</dbReference>
<feature type="compositionally biased region" description="Low complexity" evidence="5">
    <location>
        <begin position="105"/>
        <end position="120"/>
    </location>
</feature>
<organism evidence="8 9">
    <name type="scientific">Novosphingobium arvoryzae</name>
    <dbReference type="NCBI Taxonomy" id="1256514"/>
    <lineage>
        <taxon>Bacteria</taxon>
        <taxon>Pseudomonadati</taxon>
        <taxon>Pseudomonadota</taxon>
        <taxon>Alphaproteobacteria</taxon>
        <taxon>Sphingomonadales</taxon>
        <taxon>Sphingomonadaceae</taxon>
        <taxon>Novosphingobium</taxon>
    </lineage>
</organism>
<accession>A0A918RDY3</accession>
<evidence type="ECO:0000313" key="9">
    <source>
        <dbReference type="Proteomes" id="UP000634139"/>
    </source>
</evidence>
<evidence type="ECO:0000256" key="3">
    <source>
        <dbReference type="ARBA" id="ARBA00022989"/>
    </source>
</evidence>
<dbReference type="InterPro" id="IPR006260">
    <property type="entry name" value="TonB/TolA_C"/>
</dbReference>
<dbReference type="NCBIfam" id="TIGR01352">
    <property type="entry name" value="tonB_Cterm"/>
    <property type="match status" value="1"/>
</dbReference>
<evidence type="ECO:0000256" key="2">
    <source>
        <dbReference type="ARBA" id="ARBA00022692"/>
    </source>
</evidence>
<name>A0A918RDY3_9SPHN</name>
<dbReference type="GO" id="GO:0055085">
    <property type="term" value="P:transmembrane transport"/>
    <property type="evidence" value="ECO:0007669"/>
    <property type="project" value="InterPro"/>
</dbReference>
<proteinExistence type="predicted"/>
<dbReference type="Proteomes" id="UP000634139">
    <property type="component" value="Unassembled WGS sequence"/>
</dbReference>
<reference evidence="8" key="2">
    <citation type="submission" date="2020-09" db="EMBL/GenBank/DDBJ databases">
        <authorList>
            <person name="Sun Q."/>
            <person name="Kim S."/>
        </authorList>
    </citation>
    <scope>NUCLEOTIDE SEQUENCE</scope>
    <source>
        <strain evidence="8">KCTC 32422</strain>
    </source>
</reference>
<dbReference type="RefSeq" id="WP_189539431.1">
    <property type="nucleotide sequence ID" value="NZ_BMZD01000002.1"/>
</dbReference>
<keyword evidence="3 6" id="KW-1133">Transmembrane helix</keyword>
<evidence type="ECO:0000256" key="5">
    <source>
        <dbReference type="SAM" id="MobiDB-lite"/>
    </source>
</evidence>
<gene>
    <name evidence="8" type="ORF">GCM10011617_11140</name>
</gene>
<evidence type="ECO:0000259" key="7">
    <source>
        <dbReference type="Pfam" id="PF03544"/>
    </source>
</evidence>
<feature type="domain" description="TonB C-terminal" evidence="7">
    <location>
        <begin position="159"/>
        <end position="230"/>
    </location>
</feature>
<feature type="compositionally biased region" description="Gly residues" evidence="5">
    <location>
        <begin position="121"/>
        <end position="145"/>
    </location>
</feature>
<dbReference type="SUPFAM" id="SSF74653">
    <property type="entry name" value="TolA/TonB C-terminal domain"/>
    <property type="match status" value="1"/>
</dbReference>
<keyword evidence="4 6" id="KW-0472">Membrane</keyword>
<dbReference type="Pfam" id="PF03544">
    <property type="entry name" value="TonB_C"/>
    <property type="match status" value="1"/>
</dbReference>
<feature type="compositionally biased region" description="Basic and acidic residues" evidence="5">
    <location>
        <begin position="79"/>
        <end position="97"/>
    </location>
</feature>
<evidence type="ECO:0000256" key="6">
    <source>
        <dbReference type="SAM" id="Phobius"/>
    </source>
</evidence>
<dbReference type="GO" id="GO:0016020">
    <property type="term" value="C:membrane"/>
    <property type="evidence" value="ECO:0007669"/>
    <property type="project" value="UniProtKB-SubCell"/>
</dbReference>
<feature type="transmembrane region" description="Helical" evidence="6">
    <location>
        <begin position="16"/>
        <end position="38"/>
    </location>
</feature>
<dbReference type="AlphaFoldDB" id="A0A918RDY3"/>
<dbReference type="EMBL" id="BMZD01000002">
    <property type="protein sequence ID" value="GGZ93122.1"/>
    <property type="molecule type" value="Genomic_DNA"/>
</dbReference>
<protein>
    <recommendedName>
        <fullName evidence="7">TonB C-terminal domain-containing protein</fullName>
    </recommendedName>
</protein>
<reference evidence="8" key="1">
    <citation type="journal article" date="2014" name="Int. J. Syst. Evol. Microbiol.">
        <title>Complete genome sequence of Corynebacterium casei LMG S-19264T (=DSM 44701T), isolated from a smear-ripened cheese.</title>
        <authorList>
            <consortium name="US DOE Joint Genome Institute (JGI-PGF)"/>
            <person name="Walter F."/>
            <person name="Albersmeier A."/>
            <person name="Kalinowski J."/>
            <person name="Ruckert C."/>
        </authorList>
    </citation>
    <scope>NUCLEOTIDE SEQUENCE</scope>
    <source>
        <strain evidence="8">KCTC 32422</strain>
    </source>
</reference>
<comment type="subcellular location">
    <subcellularLocation>
        <location evidence="1">Membrane</location>
        <topology evidence="1">Single-pass membrane protein</topology>
    </subcellularLocation>
</comment>
<keyword evidence="9" id="KW-1185">Reference proteome</keyword>